<dbReference type="PROSITE" id="PS50293">
    <property type="entry name" value="TPR_REGION"/>
    <property type="match status" value="1"/>
</dbReference>
<dbReference type="SUPFAM" id="SSF48452">
    <property type="entry name" value="TPR-like"/>
    <property type="match status" value="3"/>
</dbReference>
<feature type="repeat" description="TPR" evidence="1">
    <location>
        <begin position="554"/>
        <end position="587"/>
    </location>
</feature>
<dbReference type="InterPro" id="IPR011990">
    <property type="entry name" value="TPR-like_helical_dom_sf"/>
</dbReference>
<dbReference type="Pfam" id="PF13432">
    <property type="entry name" value="TPR_16"/>
    <property type="match status" value="5"/>
</dbReference>
<evidence type="ECO:0000313" key="3">
    <source>
        <dbReference type="EMBL" id="OGH04927.1"/>
    </source>
</evidence>
<dbReference type="SMART" id="SM00028">
    <property type="entry name" value="TPR"/>
    <property type="match status" value="14"/>
</dbReference>
<dbReference type="Pfam" id="PF13181">
    <property type="entry name" value="TPR_8"/>
    <property type="match status" value="2"/>
</dbReference>
<feature type="repeat" description="TPR" evidence="1">
    <location>
        <begin position="656"/>
        <end position="689"/>
    </location>
</feature>
<gene>
    <name evidence="3" type="ORF">A2557_08105</name>
</gene>
<dbReference type="GO" id="GO:0097363">
    <property type="term" value="F:protein O-acetylglucosaminyltransferase activity"/>
    <property type="evidence" value="ECO:0007669"/>
    <property type="project" value="TreeGrafter"/>
</dbReference>
<feature type="repeat" description="TPR" evidence="1">
    <location>
        <begin position="181"/>
        <end position="214"/>
    </location>
</feature>
<name>A0A1F6H3H1_9PROT</name>
<accession>A0A1F6H3H1</accession>
<dbReference type="Proteomes" id="UP000177583">
    <property type="component" value="Unassembled WGS sequence"/>
</dbReference>
<organism evidence="3 4">
    <name type="scientific">Candidatus Lambdaproteobacteria bacterium RIFOXYD2_FULL_56_26</name>
    <dbReference type="NCBI Taxonomy" id="1817773"/>
    <lineage>
        <taxon>Bacteria</taxon>
        <taxon>Pseudomonadati</taxon>
        <taxon>Pseudomonadota</taxon>
        <taxon>Candidatus Lambdaproteobacteria</taxon>
    </lineage>
</organism>
<evidence type="ECO:0000313" key="4">
    <source>
        <dbReference type="Proteomes" id="UP000177583"/>
    </source>
</evidence>
<sequence length="744" mass="84674">MSLAEPRDPKAQKRFDRAQSAFEQGDFSFATEALLDLLEKQPNDVEACFYLAMAFNRQGLVQRAMEAYERTLDLFGGHEFALVHLAMLCEEQNRPSRAWELYGRATKVNPKNLTALKGLAFQAYRQGQLDQAQAALAQAFALEPASPWGLELQGLIHLSQGALELAIESFSRSLAQDNRNPSVWNNLGNSHLKNHQIQEAENAYRQALSLDPKNSSYWFNLGELLFHYATKAEAIDPFLKVIEAVPSDLEARKYLAQAQLEARPKEAEASFLALIEQQGESTELIGTLAQLYSRTGEREKEVEQRLKLSKLNPYDLENNFAIAQIRLSQGKPEIAYKLLQDCLTLSEKEYETWYRLAQTFQLEEKLEEEFNCLEKVLKANPAHHAAWTRLGQVAFDQGLVLKAFKYWIKAAPALKNDPELWPKLAERLAQAGAWDEALQACDQVFEQIAFAPAIWEGFYRMFCRFGEKDRFLGWMEQRLYGPGVDAVYGLGFARLWERLGLQTPALELYKQVAEQYPLYLETYGLWANALLSLNRAPEAYNVALRGLKVQPLDYGLIVTLGEAYGFEGRLLEAQTQFQKALELRRDDWRVWFHLANLAAKQGLFERAVGLYEESLRFYDSEPKTHYNLSLCLKKLGRLEMARKELQRSLQLNRRQPQGWSALGSLDRELGEFEAAKRHYLKALALDRAYQTGWVNLAFVYGRLGQGEKQEACKRELARLTGGTIPPQPEAPGPEADLVQADLAP</sequence>
<dbReference type="PANTHER" id="PTHR44366">
    <property type="entry name" value="UDP-N-ACETYLGLUCOSAMINE--PEPTIDE N-ACETYLGLUCOSAMINYLTRANSFERASE 110 KDA SUBUNIT"/>
    <property type="match status" value="1"/>
</dbReference>
<dbReference type="EMBL" id="MFNF01000001">
    <property type="protein sequence ID" value="OGH04927.1"/>
    <property type="molecule type" value="Genomic_DNA"/>
</dbReference>
<dbReference type="InterPro" id="IPR019734">
    <property type="entry name" value="TPR_rpt"/>
</dbReference>
<proteinExistence type="predicted"/>
<comment type="caution">
    <text evidence="3">The sequence shown here is derived from an EMBL/GenBank/DDBJ whole genome shotgun (WGS) entry which is preliminary data.</text>
</comment>
<evidence type="ECO:0000256" key="1">
    <source>
        <dbReference type="PROSITE-ProRule" id="PRU00339"/>
    </source>
</evidence>
<dbReference type="PROSITE" id="PS50005">
    <property type="entry name" value="TPR"/>
    <property type="match status" value="5"/>
</dbReference>
<dbReference type="InterPro" id="IPR037919">
    <property type="entry name" value="OGT"/>
</dbReference>
<reference evidence="3 4" key="1">
    <citation type="journal article" date="2016" name="Nat. Commun.">
        <title>Thousands of microbial genomes shed light on interconnected biogeochemical processes in an aquifer system.</title>
        <authorList>
            <person name="Anantharaman K."/>
            <person name="Brown C.T."/>
            <person name="Hug L.A."/>
            <person name="Sharon I."/>
            <person name="Castelle C.J."/>
            <person name="Probst A.J."/>
            <person name="Thomas B.C."/>
            <person name="Singh A."/>
            <person name="Wilkins M.J."/>
            <person name="Karaoz U."/>
            <person name="Brodie E.L."/>
            <person name="Williams K.H."/>
            <person name="Hubbard S.S."/>
            <person name="Banfield J.F."/>
        </authorList>
    </citation>
    <scope>NUCLEOTIDE SEQUENCE [LARGE SCALE GENOMIC DNA]</scope>
</reference>
<dbReference type="AlphaFoldDB" id="A0A1F6H3H1"/>
<feature type="repeat" description="TPR" evidence="1">
    <location>
        <begin position="350"/>
        <end position="383"/>
    </location>
</feature>
<protein>
    <submittedName>
        <fullName evidence="3">Uncharacterized protein</fullName>
    </submittedName>
</protein>
<dbReference type="GO" id="GO:0006493">
    <property type="term" value="P:protein O-linked glycosylation"/>
    <property type="evidence" value="ECO:0007669"/>
    <property type="project" value="InterPro"/>
</dbReference>
<evidence type="ECO:0000256" key="2">
    <source>
        <dbReference type="SAM" id="MobiDB-lite"/>
    </source>
</evidence>
<feature type="repeat" description="TPR" evidence="1">
    <location>
        <begin position="215"/>
        <end position="248"/>
    </location>
</feature>
<keyword evidence="1" id="KW-0802">TPR repeat</keyword>
<dbReference type="PANTHER" id="PTHR44366:SF1">
    <property type="entry name" value="UDP-N-ACETYLGLUCOSAMINE--PEPTIDE N-ACETYLGLUCOSAMINYLTRANSFERASE 110 KDA SUBUNIT"/>
    <property type="match status" value="1"/>
</dbReference>
<feature type="region of interest" description="Disordered" evidence="2">
    <location>
        <begin position="720"/>
        <end position="744"/>
    </location>
</feature>
<dbReference type="Gene3D" id="1.25.40.10">
    <property type="entry name" value="Tetratricopeptide repeat domain"/>
    <property type="match status" value="4"/>
</dbReference>